<comment type="similarity">
    <text evidence="1">Belongs to the glycosyl hydrolase 2 family.</text>
</comment>
<accession>A0A0W1AVB7</accession>
<dbReference type="GO" id="GO:0005975">
    <property type="term" value="P:carbohydrate metabolic process"/>
    <property type="evidence" value="ECO:0007669"/>
    <property type="project" value="InterPro"/>
</dbReference>
<comment type="caution">
    <text evidence="9">The sequence shown here is derived from an EMBL/GenBank/DDBJ whole genome shotgun (WGS) entry which is preliminary data.</text>
</comment>
<dbReference type="EMBL" id="LCZJ02000029">
    <property type="protein sequence ID" value="KTD85255.1"/>
    <property type="molecule type" value="Genomic_DNA"/>
</dbReference>
<feature type="domain" description="Glycoside hydrolase family 2" evidence="8">
    <location>
        <begin position="684"/>
        <end position="781"/>
    </location>
</feature>
<dbReference type="AlphaFoldDB" id="A0A0W1AVB7"/>
<feature type="domain" description="Glycoside hydrolase family 2 catalytic" evidence="5">
    <location>
        <begin position="404"/>
        <end position="455"/>
    </location>
</feature>
<dbReference type="InterPro" id="IPR048230">
    <property type="entry name" value="GalA-like"/>
</dbReference>
<evidence type="ECO:0000313" key="10">
    <source>
        <dbReference type="Proteomes" id="UP000054709"/>
    </source>
</evidence>
<dbReference type="InterPro" id="IPR032311">
    <property type="entry name" value="DUF4982"/>
</dbReference>
<evidence type="ECO:0000313" key="9">
    <source>
        <dbReference type="EMBL" id="KTD85255.1"/>
    </source>
</evidence>
<protein>
    <submittedName>
        <fullName evidence="9">Glycoside hydrolase family 2</fullName>
    </submittedName>
</protein>
<dbReference type="InterPro" id="IPR017853">
    <property type="entry name" value="GH"/>
</dbReference>
<organism evidence="9 10">
    <name type="scientific">Paenibacillus etheri</name>
    <dbReference type="NCBI Taxonomy" id="1306852"/>
    <lineage>
        <taxon>Bacteria</taxon>
        <taxon>Bacillati</taxon>
        <taxon>Bacillota</taxon>
        <taxon>Bacilli</taxon>
        <taxon>Bacillales</taxon>
        <taxon>Paenibacillaceae</taxon>
        <taxon>Paenibacillus</taxon>
    </lineage>
</organism>
<dbReference type="Gene3D" id="2.60.40.10">
    <property type="entry name" value="Immunoglobulins"/>
    <property type="match status" value="3"/>
</dbReference>
<dbReference type="PANTHER" id="PTHR42732">
    <property type="entry name" value="BETA-GALACTOSIDASE"/>
    <property type="match status" value="1"/>
</dbReference>
<dbReference type="Pfam" id="PF16355">
    <property type="entry name" value="DUF4982"/>
    <property type="match status" value="1"/>
</dbReference>
<dbReference type="Pfam" id="PF18565">
    <property type="entry name" value="Glyco_hydro2_C5"/>
    <property type="match status" value="1"/>
</dbReference>
<gene>
    <name evidence="9" type="ORF">UQ64_21700</name>
</gene>
<keyword evidence="3" id="KW-0326">Glycosidase</keyword>
<dbReference type="PANTHER" id="PTHR42732:SF1">
    <property type="entry name" value="BETA-MANNOSIDASE"/>
    <property type="match status" value="1"/>
</dbReference>
<evidence type="ECO:0000259" key="8">
    <source>
        <dbReference type="Pfam" id="PF18565"/>
    </source>
</evidence>
<evidence type="ECO:0000259" key="6">
    <source>
        <dbReference type="Pfam" id="PF02837"/>
    </source>
</evidence>
<reference evidence="9 10" key="1">
    <citation type="journal article" date="2015" name="Int. Biodeterior. Biodegradation">
        <title>Physiological and genetic screening methods for the isolation of methyl tert-butyl ether-degrading bacteria for bioremediation purposes.</title>
        <authorList>
            <person name="Guisado I.M."/>
            <person name="Purswani J."/>
            <person name="Gonzalez Lopez J."/>
            <person name="Pozo C."/>
        </authorList>
    </citation>
    <scope>NUCLEOTIDE SEQUENCE [LARGE SCALE GENOMIC DNA]</scope>
    <source>
        <strain evidence="9 10">SH7</strain>
    </source>
</reference>
<dbReference type="SUPFAM" id="SSF49303">
    <property type="entry name" value="beta-Galactosidase/glucuronidase domain"/>
    <property type="match status" value="1"/>
</dbReference>
<dbReference type="InterPro" id="IPR006103">
    <property type="entry name" value="Glyco_hydro_2_cat"/>
</dbReference>
<keyword evidence="10" id="KW-1185">Reference proteome</keyword>
<dbReference type="Proteomes" id="UP000054709">
    <property type="component" value="Unassembled WGS sequence"/>
</dbReference>
<evidence type="ECO:0000259" key="5">
    <source>
        <dbReference type="Pfam" id="PF02836"/>
    </source>
</evidence>
<evidence type="ECO:0000256" key="3">
    <source>
        <dbReference type="ARBA" id="ARBA00023295"/>
    </source>
</evidence>
<dbReference type="NCBIfam" id="NF041462">
    <property type="entry name" value="GalA"/>
    <property type="match status" value="1"/>
</dbReference>
<feature type="domain" description="Glycoside hydrolase family 2 immunoglobulin-like beta-sandwich" evidence="4">
    <location>
        <begin position="208"/>
        <end position="310"/>
    </location>
</feature>
<dbReference type="Pfam" id="PF00703">
    <property type="entry name" value="Glyco_hydro_2"/>
    <property type="match status" value="1"/>
</dbReference>
<dbReference type="RefSeq" id="WP_060625041.1">
    <property type="nucleotide sequence ID" value="NZ_LCZJ02000029.1"/>
</dbReference>
<dbReference type="InterPro" id="IPR008979">
    <property type="entry name" value="Galactose-bd-like_sf"/>
</dbReference>
<proteinExistence type="inferred from homology"/>
<dbReference type="InterPro" id="IPR051913">
    <property type="entry name" value="GH2_Domain-Containing"/>
</dbReference>
<dbReference type="SUPFAM" id="SSF51445">
    <property type="entry name" value="(Trans)glycosidases"/>
    <property type="match status" value="1"/>
</dbReference>
<dbReference type="OrthoDB" id="9762066at2"/>
<dbReference type="Pfam" id="PF02836">
    <property type="entry name" value="Glyco_hydro_2_C"/>
    <property type="match status" value="2"/>
</dbReference>
<dbReference type="InterPro" id="IPR006102">
    <property type="entry name" value="Ig-like_GH2"/>
</dbReference>
<evidence type="ECO:0000259" key="7">
    <source>
        <dbReference type="Pfam" id="PF16355"/>
    </source>
</evidence>
<dbReference type="PRINTS" id="PR00132">
    <property type="entry name" value="GLHYDRLASE2"/>
</dbReference>
<keyword evidence="2 9" id="KW-0378">Hydrolase</keyword>
<sequence length="796" mass="89000">MANSKERERINFDADWQFHLGDIPISYVVKAGMTGGITDCEMLEQGEWLDIAFVDKGMESNAIPDDWRKVQLPHDWCVEGEYANDPNLGSRPGSNGYLPTGIGYYVKRFPIPASDLGKKIVIQFDGVMRCSTVWVNGHLIGTHASGYTGFRYELSDLLRYGDEGDNVVCVRVDATEAEGWWYEGCGIYRHVWLETTDRLSVANYGTFITTLTLEEDESRIRIETTIENGYQTPRDSVLVTTIFDQEGHVVVDSRRECQIGRYDVVTTSEIIIVPNPQLWSPNTPYLYTAVSQVFYQGRLTDRYDTSFGIRTIEFTSDRGFLLNGEPLLIHGTCNHQDFAGVGVALPDRLIEYKIELLKEMGCNAYRSAHHPATPELLDICDRLGMLVVDENRKLDSSPTGISDLEYLICRGRNHPSIIMWSLENEEIIEGTVIGARILRTLANAAKKLDPTRPTMAAMNHGWNWGGYAEAVDIVGYNYGQRDGQDVGDHLEYPDRIMVGSESASCTTTRGIYAFDEKHGYLPAYGTVHPSWGCTPEKAWTDVVQNPFLTGVFIWTGFDYRGEPTPFEWPCVNSHFGIMDLCGLPKDSYYYYKSVWTSEPVVHAFPHWSWEGREGETIDVWVYSNCEKVELLLNGRSLGVKAMMPGFHLEWQVEYESGELTTRGYRGGEWIAEHKLVTVGAADRIVLTPDRTELQADGVDLCVVRVAITDDLGYVVPTAGNEIQFSIKGPGRIIGVGNGDPSCHEPDKADRRSAFNGYCIVLIQCDQEAGEIALTASGIGLSGSCTMTSYFDGKCLS</sequence>
<feature type="domain" description="Glycoside hydrolase family 2 catalytic" evidence="5">
    <location>
        <begin position="317"/>
        <end position="392"/>
    </location>
</feature>
<name>A0A0W1AVB7_9BACL</name>
<dbReference type="InterPro" id="IPR040605">
    <property type="entry name" value="Glyco_hydro2_dom5"/>
</dbReference>
<evidence type="ECO:0000256" key="1">
    <source>
        <dbReference type="ARBA" id="ARBA00007401"/>
    </source>
</evidence>
<dbReference type="Gene3D" id="3.20.20.80">
    <property type="entry name" value="Glycosidases"/>
    <property type="match status" value="1"/>
</dbReference>
<dbReference type="InterPro" id="IPR006101">
    <property type="entry name" value="Glyco_hydro_2"/>
</dbReference>
<evidence type="ECO:0000256" key="2">
    <source>
        <dbReference type="ARBA" id="ARBA00022801"/>
    </source>
</evidence>
<dbReference type="Gene3D" id="2.60.120.260">
    <property type="entry name" value="Galactose-binding domain-like"/>
    <property type="match status" value="1"/>
</dbReference>
<feature type="domain" description="DUF4982" evidence="7">
    <location>
        <begin position="614"/>
        <end position="670"/>
    </location>
</feature>
<feature type="domain" description="Glycosyl hydrolases family 2 sugar binding" evidence="6">
    <location>
        <begin position="101"/>
        <end position="195"/>
    </location>
</feature>
<dbReference type="SUPFAM" id="SSF49785">
    <property type="entry name" value="Galactose-binding domain-like"/>
    <property type="match status" value="1"/>
</dbReference>
<dbReference type="InterPro" id="IPR006104">
    <property type="entry name" value="Glyco_hydro_2_N"/>
</dbReference>
<dbReference type="InterPro" id="IPR013783">
    <property type="entry name" value="Ig-like_fold"/>
</dbReference>
<dbReference type="InterPro" id="IPR036156">
    <property type="entry name" value="Beta-gal/glucu_dom_sf"/>
</dbReference>
<dbReference type="GO" id="GO:0004553">
    <property type="term" value="F:hydrolase activity, hydrolyzing O-glycosyl compounds"/>
    <property type="evidence" value="ECO:0007669"/>
    <property type="project" value="InterPro"/>
</dbReference>
<evidence type="ECO:0000259" key="4">
    <source>
        <dbReference type="Pfam" id="PF00703"/>
    </source>
</evidence>
<dbReference type="Pfam" id="PF02837">
    <property type="entry name" value="Glyco_hydro_2_N"/>
    <property type="match status" value="1"/>
</dbReference>